<dbReference type="PANTHER" id="PTHR30217:SF3">
    <property type="entry name" value="UBIQUINONE BIOSYNTHESIS PROTEIN UBIU"/>
    <property type="match status" value="1"/>
</dbReference>
<dbReference type="RefSeq" id="WP_168660674.1">
    <property type="nucleotide sequence ID" value="NZ_CP051180.1"/>
</dbReference>
<dbReference type="AlphaFoldDB" id="A0A6H1UEE1"/>
<evidence type="ECO:0000313" key="1">
    <source>
        <dbReference type="EMBL" id="QIZ77414.1"/>
    </source>
</evidence>
<protein>
    <submittedName>
        <fullName evidence="1">U32 family peptidase</fullName>
    </submittedName>
</protein>
<keyword evidence="2" id="KW-1185">Reference proteome</keyword>
<dbReference type="Pfam" id="PF01136">
    <property type="entry name" value="Peptidase_U32"/>
    <property type="match status" value="1"/>
</dbReference>
<dbReference type="InterPro" id="IPR051454">
    <property type="entry name" value="RNA/ubiquinone_mod_enzymes"/>
</dbReference>
<evidence type="ECO:0000313" key="2">
    <source>
        <dbReference type="Proteomes" id="UP000501602"/>
    </source>
</evidence>
<dbReference type="PROSITE" id="PS01276">
    <property type="entry name" value="PEPTIDASE_U32"/>
    <property type="match status" value="1"/>
</dbReference>
<dbReference type="Proteomes" id="UP000501602">
    <property type="component" value="Chromosome"/>
</dbReference>
<dbReference type="EMBL" id="CP051180">
    <property type="protein sequence ID" value="QIZ77414.1"/>
    <property type="molecule type" value="Genomic_DNA"/>
</dbReference>
<accession>A0A6H1UEE1</accession>
<reference evidence="1 2" key="1">
    <citation type="submission" date="2020-04" db="EMBL/GenBank/DDBJ databases">
        <title>Ferrimonas sp. S7 isolated from sea water.</title>
        <authorList>
            <person name="Bae S.S."/>
            <person name="Baek K."/>
        </authorList>
    </citation>
    <scope>NUCLEOTIDE SEQUENCE [LARGE SCALE GENOMIC DNA]</scope>
    <source>
        <strain evidence="1 2">S7</strain>
    </source>
</reference>
<gene>
    <name evidence="1" type="ORF">HER31_11290</name>
</gene>
<dbReference type="InterPro" id="IPR001539">
    <property type="entry name" value="Peptidase_U32"/>
</dbReference>
<dbReference type="KEGG" id="fes:HER31_11290"/>
<organism evidence="1 2">
    <name type="scientific">Ferrimonas lipolytica</name>
    <dbReference type="NCBI Taxonomy" id="2724191"/>
    <lineage>
        <taxon>Bacteria</taxon>
        <taxon>Pseudomonadati</taxon>
        <taxon>Pseudomonadota</taxon>
        <taxon>Gammaproteobacteria</taxon>
        <taxon>Alteromonadales</taxon>
        <taxon>Ferrimonadaceae</taxon>
        <taxon>Ferrimonas</taxon>
    </lineage>
</organism>
<proteinExistence type="predicted"/>
<dbReference type="PANTHER" id="PTHR30217">
    <property type="entry name" value="PEPTIDASE U32 FAMILY"/>
    <property type="match status" value="1"/>
</dbReference>
<sequence length="331" mass="36203">MELLSPVGNFAGVMPTLDAGADAIYVGLKDDTNARRFAGLNFQADELLEASELCQHRLRKLYVAINTYPGPGQEARWHRAIDIAAEAQVSAVIMADPGLLKYAQHKHPNLERHLSVQASAASLPSLELYHQHFGITRAVLPRVLSIQQIERIAANSPVELEVFASGSLCVMAEGRCQLSTWFSGQSPNSGGACSPAEQVRWLETDQGREAWLGENLLERAPAGEAGGYPTVCKGRYHVGASTQHPICSPCGLSTLPLLPRLAKAGISALKLEGRQRSAAYSQSITKVWRQAIDQHCHQGKGYRMDPKWQEQLRLLAEGQTLTTGPYMEGWQ</sequence>
<name>A0A6H1UEE1_9GAMM</name>